<keyword evidence="1" id="KW-0548">Nucleotidyltransferase</keyword>
<dbReference type="EMBL" id="KM405244">
    <property type="protein sequence ID" value="AKA43761.1"/>
    <property type="molecule type" value="Genomic_RNA"/>
</dbReference>
<proteinExistence type="predicted"/>
<sequence>VGDDMLTIITLGSQQQEPEVKRQYYKRVIEASDVAVRDCGGQKSKRSVMGDSVGEHIKVGFCHGQIIPNMQMPLLFSEKTPYL</sequence>
<organism evidence="1">
    <name type="scientific">Macrobrachium nipponense reovirus</name>
    <dbReference type="NCBI Taxonomy" id="1635141"/>
    <lineage>
        <taxon>Viruses</taxon>
        <taxon>Riboviria</taxon>
        <taxon>Orthornavirae</taxon>
        <taxon>Duplornaviricota</taxon>
        <taxon>Resentoviricetes</taxon>
        <taxon>Reovirales</taxon>
    </lineage>
</organism>
<reference evidence="1" key="1">
    <citation type="journal article" date="2015" name="J. Fish Dis.">
        <title>Isolation and identification of a new reovirus associated with mortalities in farmed oriental river prawn, Macrobrachium nipponense (de Haan, 1849), in China.</title>
        <authorList>
            <person name="Zhang S."/>
            <person name="Shu X."/>
            <person name="Zhou L."/>
            <person name="Fu B."/>
        </authorList>
    </citation>
    <scope>NUCLEOTIDE SEQUENCE</scope>
    <source>
        <strain evidence="1">HB-2008</strain>
    </source>
</reference>
<name>A0A0D5ZBN0_9REOV</name>
<feature type="non-terminal residue" evidence="1">
    <location>
        <position position="1"/>
    </location>
</feature>
<protein>
    <submittedName>
        <fullName evidence="1">RNA-dependent RNA polymerase</fullName>
    </submittedName>
</protein>
<evidence type="ECO:0000313" key="1">
    <source>
        <dbReference type="EMBL" id="AKA43761.1"/>
    </source>
</evidence>
<keyword evidence="1" id="KW-0696">RNA-directed RNA polymerase</keyword>
<accession>A0A0D5ZBN0</accession>
<dbReference type="GO" id="GO:0003968">
    <property type="term" value="F:RNA-directed RNA polymerase activity"/>
    <property type="evidence" value="ECO:0007669"/>
    <property type="project" value="UniProtKB-KW"/>
</dbReference>
<keyword evidence="1" id="KW-0808">Transferase</keyword>
<feature type="non-terminal residue" evidence="1">
    <location>
        <position position="83"/>
    </location>
</feature>